<name>A0A9P6PP41_9FUNG</name>
<feature type="chain" id="PRO_5040150798" description="Galactose oxidase" evidence="5">
    <location>
        <begin position="39"/>
        <end position="654"/>
    </location>
</feature>
<keyword evidence="4" id="KW-1133">Transmembrane helix</keyword>
<dbReference type="Proteomes" id="UP000726737">
    <property type="component" value="Unassembled WGS sequence"/>
</dbReference>
<keyword evidence="7" id="KW-1185">Reference proteome</keyword>
<keyword evidence="4" id="KW-0472">Membrane</keyword>
<reference evidence="6" key="1">
    <citation type="journal article" date="2020" name="Fungal Divers.">
        <title>Resolving the Mortierellaceae phylogeny through synthesis of multi-gene phylogenetics and phylogenomics.</title>
        <authorList>
            <person name="Vandepol N."/>
            <person name="Liber J."/>
            <person name="Desiro A."/>
            <person name="Na H."/>
            <person name="Kennedy M."/>
            <person name="Barry K."/>
            <person name="Grigoriev I.V."/>
            <person name="Miller A.N."/>
            <person name="O'Donnell K."/>
            <person name="Stajich J.E."/>
            <person name="Bonito G."/>
        </authorList>
    </citation>
    <scope>NUCLEOTIDE SEQUENCE</scope>
    <source>
        <strain evidence="6">KOD948</strain>
    </source>
</reference>
<feature type="transmembrane region" description="Helical" evidence="4">
    <location>
        <begin position="372"/>
        <end position="391"/>
    </location>
</feature>
<evidence type="ECO:0008006" key="8">
    <source>
        <dbReference type="Google" id="ProtNLM"/>
    </source>
</evidence>
<dbReference type="SUPFAM" id="SSF117281">
    <property type="entry name" value="Kelch motif"/>
    <property type="match status" value="1"/>
</dbReference>
<dbReference type="Gene3D" id="2.120.10.80">
    <property type="entry name" value="Kelch-type beta propeller"/>
    <property type="match status" value="2"/>
</dbReference>
<feature type="compositionally biased region" description="Polar residues" evidence="3">
    <location>
        <begin position="584"/>
        <end position="602"/>
    </location>
</feature>
<dbReference type="SMART" id="SM00612">
    <property type="entry name" value="Kelch"/>
    <property type="match status" value="1"/>
</dbReference>
<organism evidence="6 7">
    <name type="scientific">Mortierella polycephala</name>
    <dbReference type="NCBI Taxonomy" id="41804"/>
    <lineage>
        <taxon>Eukaryota</taxon>
        <taxon>Fungi</taxon>
        <taxon>Fungi incertae sedis</taxon>
        <taxon>Mucoromycota</taxon>
        <taxon>Mortierellomycotina</taxon>
        <taxon>Mortierellomycetes</taxon>
        <taxon>Mortierellales</taxon>
        <taxon>Mortierellaceae</taxon>
        <taxon>Mortierella</taxon>
    </lineage>
</organism>
<evidence type="ECO:0000313" key="6">
    <source>
        <dbReference type="EMBL" id="KAG0249994.1"/>
    </source>
</evidence>
<keyword evidence="1" id="KW-0880">Kelch repeat</keyword>
<dbReference type="EMBL" id="JAAAJA010000738">
    <property type="protein sequence ID" value="KAG0249994.1"/>
    <property type="molecule type" value="Genomic_DNA"/>
</dbReference>
<evidence type="ECO:0000256" key="4">
    <source>
        <dbReference type="SAM" id="Phobius"/>
    </source>
</evidence>
<feature type="region of interest" description="Disordered" evidence="3">
    <location>
        <begin position="584"/>
        <end position="654"/>
    </location>
</feature>
<sequence length="654" mass="69402">MDRHIITAPATTPHSSKRLLFLSATLALAAVFTPLSHAQEAPVGNRRMGYAQLNDVLYVQGGFDSDTLSHLFSLDLSTSWSVPSVPWTKLRDGQSTSHLALVPVDAASNGGSQGSLLAIGGMGNPTLPAFFSQFDVGAGSWSNLTSVKSPYPHLEGHAAVSDPNTGLVYLVGGSGDNDAYNLLTVYDPRSRSMVSHQPATAANSITDAAAVWSSVRNTILTFGGTRAPPATVQGMGGDGVLSEYDPSTKEWKTMATTGDIPPARLDHCMTASEDGSKIVVFGGSDANEYFGTVYILDVKSAKWKQGRAAPVARTRMACAFHSYQLIAWGGSSGSNRNTMLPNIPSVYSLNQNKWTQNYTVDEKEGTTSTGGIVGGIFAIALIGACIGIYIMRKRKRRREEASAFHSDAMAAAAAVAGENGNDNVKVLAPPHAQSQYANAPIDSYGMYANGQGNDYPLSKMEVGDPHKVEATHVRYNEGYHDGVSGSGSTAASVVGSGHGSEKAQSPGYYYGAGSVASTPMLQSPATTYQMHSQYSPHQGYHQADANPFTSPNNYHHYDHAGAMSPTEPDPFMRATVAVSATATEFHSPQQTNGSASPSDPFNQYQHSPQQQYQHYTSPWPTAYQGQASPSPGARAPQVIPDYNNDGSSGYVPPP</sequence>
<accession>A0A9P6PP41</accession>
<protein>
    <recommendedName>
        <fullName evidence="8">Galactose oxidase</fullName>
    </recommendedName>
</protein>
<evidence type="ECO:0000256" key="5">
    <source>
        <dbReference type="SAM" id="SignalP"/>
    </source>
</evidence>
<evidence type="ECO:0000256" key="2">
    <source>
        <dbReference type="ARBA" id="ARBA00022737"/>
    </source>
</evidence>
<evidence type="ECO:0000256" key="1">
    <source>
        <dbReference type="ARBA" id="ARBA00022441"/>
    </source>
</evidence>
<feature type="signal peptide" evidence="5">
    <location>
        <begin position="1"/>
        <end position="38"/>
    </location>
</feature>
<keyword evidence="4" id="KW-0812">Transmembrane</keyword>
<dbReference type="PANTHER" id="PTHR46093">
    <property type="entry name" value="ACYL-COA-BINDING DOMAIN-CONTAINING PROTEIN 5"/>
    <property type="match status" value="1"/>
</dbReference>
<evidence type="ECO:0000256" key="3">
    <source>
        <dbReference type="SAM" id="MobiDB-lite"/>
    </source>
</evidence>
<proteinExistence type="predicted"/>
<dbReference type="PANTHER" id="PTHR46093:SF18">
    <property type="entry name" value="FIBRONECTIN TYPE-III DOMAIN-CONTAINING PROTEIN"/>
    <property type="match status" value="1"/>
</dbReference>
<dbReference type="InterPro" id="IPR006652">
    <property type="entry name" value="Kelch_1"/>
</dbReference>
<feature type="compositionally biased region" description="Low complexity" evidence="3">
    <location>
        <begin position="603"/>
        <end position="618"/>
    </location>
</feature>
<keyword evidence="2" id="KW-0677">Repeat</keyword>
<dbReference type="InterPro" id="IPR015915">
    <property type="entry name" value="Kelch-typ_b-propeller"/>
</dbReference>
<keyword evidence="5" id="KW-0732">Signal</keyword>
<evidence type="ECO:0000313" key="7">
    <source>
        <dbReference type="Proteomes" id="UP000726737"/>
    </source>
</evidence>
<dbReference type="AlphaFoldDB" id="A0A9P6PP41"/>
<dbReference type="Pfam" id="PF24681">
    <property type="entry name" value="Kelch_KLHDC2_KLHL20_DRC7"/>
    <property type="match status" value="1"/>
</dbReference>
<dbReference type="OrthoDB" id="10251809at2759"/>
<comment type="caution">
    <text evidence="6">The sequence shown here is derived from an EMBL/GenBank/DDBJ whole genome shotgun (WGS) entry which is preliminary data.</text>
</comment>
<gene>
    <name evidence="6" type="ORF">BG011_008735</name>
</gene>